<accession>A0A1C3ZDP8</accession>
<dbReference type="Gene3D" id="1.10.1740.70">
    <property type="entry name" value="ChaB"/>
    <property type="match status" value="1"/>
</dbReference>
<reference evidence="2" key="1">
    <citation type="submission" date="2016-08" db="EMBL/GenBank/DDBJ databases">
        <authorList>
            <person name="Varghese N."/>
            <person name="Submissions Spin"/>
        </authorList>
    </citation>
    <scope>NUCLEOTIDE SEQUENCE [LARGE SCALE GENOMIC DNA]</scope>
    <source>
        <strain evidence="2">R-53144</strain>
    </source>
</reference>
<dbReference type="RefSeq" id="WP_091120015.1">
    <property type="nucleotide sequence ID" value="NZ_FMBA01000004.1"/>
</dbReference>
<dbReference type="EMBL" id="FMBA01000004">
    <property type="protein sequence ID" value="SCB80471.1"/>
    <property type="molecule type" value="Genomic_DNA"/>
</dbReference>
<dbReference type="Pfam" id="PF06150">
    <property type="entry name" value="ChaB"/>
    <property type="match status" value="1"/>
</dbReference>
<evidence type="ECO:0000313" key="1">
    <source>
        <dbReference type="EMBL" id="SCB80471.1"/>
    </source>
</evidence>
<dbReference type="OrthoDB" id="73307at2"/>
<dbReference type="InterPro" id="IPR009317">
    <property type="entry name" value="ChaB"/>
</dbReference>
<evidence type="ECO:0000313" key="2">
    <source>
        <dbReference type="Proteomes" id="UP000199698"/>
    </source>
</evidence>
<gene>
    <name evidence="1" type="ORF">GA0061080_100442</name>
</gene>
<dbReference type="InterPro" id="IPR037205">
    <property type="entry name" value="ChaB_sf"/>
</dbReference>
<dbReference type="SUPFAM" id="SSF140376">
    <property type="entry name" value="ChaB-like"/>
    <property type="match status" value="1"/>
</dbReference>
<keyword evidence="2" id="KW-1185">Reference proteome</keyword>
<name>A0A1C3ZDP8_9GAMM</name>
<protein>
    <submittedName>
        <fullName evidence="1">Cation transport regulator</fullName>
    </submittedName>
</protein>
<organism evidence="1 2">
    <name type="scientific">Gilliamella intestini</name>
    <dbReference type="NCBI Taxonomy" id="1798183"/>
    <lineage>
        <taxon>Bacteria</taxon>
        <taxon>Pseudomonadati</taxon>
        <taxon>Pseudomonadota</taxon>
        <taxon>Gammaproteobacteria</taxon>
        <taxon>Orbales</taxon>
        <taxon>Orbaceae</taxon>
        <taxon>Gilliamella</taxon>
    </lineage>
</organism>
<sequence>MPYKKREDLPDSVRHVLPEHAQDIFKEAFNSAIKEYQDPHKRRDDSNPETIAFKVAWAAVEKVYHKDEEGKWVAK</sequence>
<dbReference type="AlphaFoldDB" id="A0A1C3ZDP8"/>
<dbReference type="Proteomes" id="UP000199698">
    <property type="component" value="Unassembled WGS sequence"/>
</dbReference>
<proteinExistence type="predicted"/>